<gene>
    <name evidence="1" type="ORF">GA0074694_3122</name>
</gene>
<evidence type="ECO:0000313" key="2">
    <source>
        <dbReference type="Proteomes" id="UP000198906"/>
    </source>
</evidence>
<name>A0A1C6RX51_9ACTN</name>
<accession>A0A1C6RX51</accession>
<organism evidence="1 2">
    <name type="scientific">Micromonospora inyonensis</name>
    <dbReference type="NCBI Taxonomy" id="47866"/>
    <lineage>
        <taxon>Bacteria</taxon>
        <taxon>Bacillati</taxon>
        <taxon>Actinomycetota</taxon>
        <taxon>Actinomycetes</taxon>
        <taxon>Micromonosporales</taxon>
        <taxon>Micromonosporaceae</taxon>
        <taxon>Micromonospora</taxon>
    </lineage>
</organism>
<keyword evidence="2" id="KW-1185">Reference proteome</keyword>
<protein>
    <recommendedName>
        <fullName evidence="3">DUF2017 domain-containing protein</fullName>
    </recommendedName>
</protein>
<reference evidence="2" key="1">
    <citation type="submission" date="2016-06" db="EMBL/GenBank/DDBJ databases">
        <authorList>
            <person name="Varghese N."/>
        </authorList>
    </citation>
    <scope>NUCLEOTIDE SEQUENCE [LARGE SCALE GENOMIC DNA]</scope>
    <source>
        <strain evidence="2">DSM 46123</strain>
    </source>
</reference>
<evidence type="ECO:0000313" key="1">
    <source>
        <dbReference type="EMBL" id="SCL21715.1"/>
    </source>
</evidence>
<dbReference type="Proteomes" id="UP000198906">
    <property type="component" value="Unassembled WGS sequence"/>
</dbReference>
<dbReference type="EMBL" id="FMHU01000002">
    <property type="protein sequence ID" value="SCL21715.1"/>
    <property type="molecule type" value="Genomic_DNA"/>
</dbReference>
<sequence>MTDPNTLLTGARLPEDEVSICTRPDLAGEWQQLAQAVAARKLKSAADPRLAGDGTDEQVQRMETLREQVEAATVVFRLRALRRKVWLDLVETHPARQSDEEDARMGVNRESFLPALVRASTVAPELTDETWAALLDPDGELLTVHQWRQLWRTCWNLNVQQVDLPFSVAGLLPNPNCGGESGSPEPSA</sequence>
<dbReference type="STRING" id="47866.GA0074694_3122"/>
<evidence type="ECO:0008006" key="3">
    <source>
        <dbReference type="Google" id="ProtNLM"/>
    </source>
</evidence>
<dbReference type="RefSeq" id="WP_091459305.1">
    <property type="nucleotide sequence ID" value="NZ_FMHU01000002.1"/>
</dbReference>
<dbReference type="AlphaFoldDB" id="A0A1C6RX51"/>
<proteinExistence type="predicted"/>